<evidence type="ECO:0000259" key="7">
    <source>
        <dbReference type="PROSITE" id="PS50172"/>
    </source>
</evidence>
<dbReference type="PANTHER" id="PTHR13763">
    <property type="entry name" value="BREAST CANCER TYPE 1 SUSCEPTIBILITY PROTEIN BRCA1"/>
    <property type="match status" value="1"/>
</dbReference>
<keyword evidence="5" id="KW-0539">Nucleus</keyword>
<comment type="subcellular location">
    <subcellularLocation>
        <location evidence="1">Nucleus</location>
    </subcellularLocation>
</comment>
<dbReference type="InterPro" id="IPR001357">
    <property type="entry name" value="BRCT_dom"/>
</dbReference>
<evidence type="ECO:0000256" key="6">
    <source>
        <dbReference type="SAM" id="MobiDB-lite"/>
    </source>
</evidence>
<organism evidence="8 9">
    <name type="scientific">Paramicrosporidium saccamoebae</name>
    <dbReference type="NCBI Taxonomy" id="1246581"/>
    <lineage>
        <taxon>Eukaryota</taxon>
        <taxon>Fungi</taxon>
        <taxon>Fungi incertae sedis</taxon>
        <taxon>Cryptomycota</taxon>
        <taxon>Cryptomycota incertae sedis</taxon>
        <taxon>Paramicrosporidium</taxon>
    </lineage>
</organism>
<name>A0A2H9TL36_9FUNG</name>
<keyword evidence="4" id="KW-0234">DNA repair</keyword>
<evidence type="ECO:0000256" key="4">
    <source>
        <dbReference type="ARBA" id="ARBA00023204"/>
    </source>
</evidence>
<dbReference type="EMBL" id="MTSL01000122">
    <property type="protein sequence ID" value="PJF18467.1"/>
    <property type="molecule type" value="Genomic_DNA"/>
</dbReference>
<evidence type="ECO:0000256" key="2">
    <source>
        <dbReference type="ARBA" id="ARBA00022737"/>
    </source>
</evidence>
<dbReference type="InterPro" id="IPR036420">
    <property type="entry name" value="BRCT_dom_sf"/>
</dbReference>
<dbReference type="SUPFAM" id="SSF52113">
    <property type="entry name" value="BRCT domain"/>
    <property type="match status" value="1"/>
</dbReference>
<dbReference type="STRING" id="1246581.A0A2H9TL36"/>
<evidence type="ECO:0000256" key="3">
    <source>
        <dbReference type="ARBA" id="ARBA00022763"/>
    </source>
</evidence>
<keyword evidence="2" id="KW-0677">Repeat</keyword>
<dbReference type="InterPro" id="IPR031099">
    <property type="entry name" value="BRCA1-associated"/>
</dbReference>
<comment type="caution">
    <text evidence="8">The sequence shown here is derived from an EMBL/GenBank/DDBJ whole genome shotgun (WGS) entry which is preliminary data.</text>
</comment>
<dbReference type="GO" id="GO:0045944">
    <property type="term" value="P:positive regulation of transcription by RNA polymerase II"/>
    <property type="evidence" value="ECO:0007669"/>
    <property type="project" value="TreeGrafter"/>
</dbReference>
<proteinExistence type="predicted"/>
<feature type="domain" description="BRCT" evidence="7">
    <location>
        <begin position="189"/>
        <end position="240"/>
    </location>
</feature>
<dbReference type="GO" id="GO:0005634">
    <property type="term" value="C:nucleus"/>
    <property type="evidence" value="ECO:0007669"/>
    <property type="project" value="UniProtKB-SubCell"/>
</dbReference>
<evidence type="ECO:0000313" key="8">
    <source>
        <dbReference type="EMBL" id="PJF18467.1"/>
    </source>
</evidence>
<accession>A0A2H9TL36</accession>
<gene>
    <name evidence="8" type="ORF">PSACC_01716</name>
</gene>
<protein>
    <recommendedName>
        <fullName evidence="7">BRCT domain-containing protein</fullName>
    </recommendedName>
</protein>
<dbReference type="GO" id="GO:0004842">
    <property type="term" value="F:ubiquitin-protein transferase activity"/>
    <property type="evidence" value="ECO:0007669"/>
    <property type="project" value="TreeGrafter"/>
</dbReference>
<dbReference type="GO" id="GO:0000724">
    <property type="term" value="P:double-strand break repair via homologous recombination"/>
    <property type="evidence" value="ECO:0007669"/>
    <property type="project" value="TreeGrafter"/>
</dbReference>
<keyword evidence="9" id="KW-1185">Reference proteome</keyword>
<dbReference type="AlphaFoldDB" id="A0A2H9TL36"/>
<dbReference type="PANTHER" id="PTHR13763:SF0">
    <property type="entry name" value="BREAST CANCER TYPE 1 SUSCEPTIBILITY PROTEIN"/>
    <property type="match status" value="1"/>
</dbReference>
<dbReference type="Pfam" id="PF16589">
    <property type="entry name" value="BRCT_2"/>
    <property type="match status" value="1"/>
</dbReference>
<dbReference type="Gene3D" id="3.40.50.10190">
    <property type="entry name" value="BRCT domain"/>
    <property type="match status" value="2"/>
</dbReference>
<feature type="compositionally biased region" description="Low complexity" evidence="6">
    <location>
        <begin position="51"/>
        <end position="63"/>
    </location>
</feature>
<feature type="region of interest" description="Disordered" evidence="6">
    <location>
        <begin position="1"/>
        <end position="95"/>
    </location>
</feature>
<evidence type="ECO:0000256" key="1">
    <source>
        <dbReference type="ARBA" id="ARBA00004123"/>
    </source>
</evidence>
<keyword evidence="3" id="KW-0227">DNA damage</keyword>
<evidence type="ECO:0000256" key="5">
    <source>
        <dbReference type="ARBA" id="ARBA00023242"/>
    </source>
</evidence>
<dbReference type="OrthoDB" id="5599545at2759"/>
<feature type="domain" description="BRCT" evidence="7">
    <location>
        <begin position="104"/>
        <end position="170"/>
    </location>
</feature>
<dbReference type="Proteomes" id="UP000240830">
    <property type="component" value="Unassembled WGS sequence"/>
</dbReference>
<reference evidence="8 9" key="1">
    <citation type="submission" date="2016-10" db="EMBL/GenBank/DDBJ databases">
        <title>The genome of Paramicrosporidium saccamoebae is the missing link in understanding Cryptomycota and Microsporidia evolution.</title>
        <authorList>
            <person name="Quandt C.A."/>
            <person name="Beaudet D."/>
            <person name="Corsaro D."/>
            <person name="Michel R."/>
            <person name="Corradi N."/>
            <person name="James T."/>
        </authorList>
    </citation>
    <scope>NUCLEOTIDE SEQUENCE [LARGE SCALE GENOMIC DNA]</scope>
    <source>
        <strain evidence="8 9">KSL3</strain>
    </source>
</reference>
<evidence type="ECO:0000313" key="9">
    <source>
        <dbReference type="Proteomes" id="UP000240830"/>
    </source>
</evidence>
<sequence>MVEMTRSAKTPVKKSSLQLVETVHSAKKPRTPSSIRAANRPNPIEKTLNMTPSKAASKTASKAASKKPSKTGSRDDSSGTDNRSGSRSRKKTYDIITSSHDKIGHVKATLRSRHMPDVTHLISHCNAERHCPRTVKYLRGLLDGLLIVSYDWYLASLSADKFVDETPFLITGDEVAGATYAVEKSISSTGARLFEGLSFHLEGTFRAPAPKKSDLALLITAGGGKVTRNPEKLDTAHWIVHDEPIDLEDGTNSIDWASLLECISYYKPIQANTN</sequence>
<dbReference type="PROSITE" id="PS50172">
    <property type="entry name" value="BRCT"/>
    <property type="match status" value="2"/>
</dbReference>